<dbReference type="EMBL" id="FOOT01000006">
    <property type="protein sequence ID" value="SFH14619.1"/>
    <property type="molecule type" value="Genomic_DNA"/>
</dbReference>
<dbReference type="Proteomes" id="UP000198724">
    <property type="component" value="Unassembled WGS sequence"/>
</dbReference>
<reference evidence="2" key="1">
    <citation type="submission" date="2016-10" db="EMBL/GenBank/DDBJ databases">
        <authorList>
            <person name="Varghese N."/>
            <person name="Submissions S."/>
        </authorList>
    </citation>
    <scope>NUCLEOTIDE SEQUENCE [LARGE SCALE GENOMIC DNA]</scope>
    <source>
        <strain evidence="2">LP51</strain>
    </source>
</reference>
<gene>
    <name evidence="1" type="ORF">SAMN05421739_106136</name>
</gene>
<name>A0A1I2XNJ8_9BACT</name>
<evidence type="ECO:0000313" key="2">
    <source>
        <dbReference type="Proteomes" id="UP000198724"/>
    </source>
</evidence>
<protein>
    <submittedName>
        <fullName evidence="1">Uncharacterized protein</fullName>
    </submittedName>
</protein>
<dbReference type="AlphaFoldDB" id="A0A1I2XNJ8"/>
<accession>A0A1I2XNJ8</accession>
<keyword evidence="2" id="KW-1185">Reference proteome</keyword>
<proteinExistence type="predicted"/>
<dbReference type="STRING" id="1436961.SAMN05421739_106136"/>
<organism evidence="1 2">
    <name type="scientific">Pontibacter chinhatensis</name>
    <dbReference type="NCBI Taxonomy" id="1436961"/>
    <lineage>
        <taxon>Bacteria</taxon>
        <taxon>Pseudomonadati</taxon>
        <taxon>Bacteroidota</taxon>
        <taxon>Cytophagia</taxon>
        <taxon>Cytophagales</taxon>
        <taxon>Hymenobacteraceae</taxon>
        <taxon>Pontibacter</taxon>
    </lineage>
</organism>
<evidence type="ECO:0000313" key="1">
    <source>
        <dbReference type="EMBL" id="SFH14619.1"/>
    </source>
</evidence>
<sequence>MIRLKNTVAERTMKDKAFGKMIRNVKKDIRRREG</sequence>